<evidence type="ECO:0000313" key="8">
    <source>
        <dbReference type="EMBL" id="PPR04783.1"/>
    </source>
</evidence>
<keyword evidence="9" id="KW-1185">Reference proteome</keyword>
<feature type="chain" id="PRO_5019202902" description="Mid2 domain-containing protein" evidence="7">
    <location>
        <begin position="29"/>
        <end position="502"/>
    </location>
</feature>
<dbReference type="OrthoDB" id="3234968at2759"/>
<feature type="region of interest" description="Disordered" evidence="5">
    <location>
        <begin position="167"/>
        <end position="196"/>
    </location>
</feature>
<keyword evidence="7" id="KW-0732">Signal</keyword>
<feature type="region of interest" description="Disordered" evidence="5">
    <location>
        <begin position="361"/>
        <end position="399"/>
    </location>
</feature>
<keyword evidence="4 6" id="KW-0472">Membrane</keyword>
<evidence type="ECO:0000256" key="2">
    <source>
        <dbReference type="ARBA" id="ARBA00022692"/>
    </source>
</evidence>
<sequence length="502" mass="52172">MLPKRTSSNLLVHVLTLLYVLIPLSVNAQSPQNITLDDSDPRISYIPPSAWITTASTPLNYGGDHKLAQNQTARAELSFTGTAVYFMSPRWPYLVNTALSLDGEPAELVDLQDHGGVDNGSGSETVASAVVWSRTNLQNTQHTLTVSVGAGQPYAIVDGIIITQLSTSSSTTGTPTSLSATSSSPTTSTSSTSQSSTAAAAADTSKELSTGSIAGIAVGSILGLVALIGLVLLLLHRRQKKQRELRQSEKTSRSNLPSFYDDPVPNSAFQGGMVSGGPPRGGTMYDPAGWKSQDSPTGAAFDASTLNSSQNRGSASNIGTYYDPAGYRHSNITTHSYAAVPTSQVGSDGLSYADGPSLRGVGSNDTLGSGRGPHIPGGYISGVPTDPQTRAPNRFNPPQSAYAATLSTLSGITQKSASSGVTVPPPVPKKSTPAASTPAARLYASGLPPSRQNHSGSTQNGSSGSRSQQESSSSRYNASRNEKKGGFRTTNEEYDAPPSYQG</sequence>
<dbReference type="Proteomes" id="UP000284842">
    <property type="component" value="Unassembled WGS sequence"/>
</dbReference>
<dbReference type="InterPro" id="IPR051694">
    <property type="entry name" value="Immunoregulatory_rcpt-like"/>
</dbReference>
<feature type="region of interest" description="Disordered" evidence="5">
    <location>
        <begin position="416"/>
        <end position="502"/>
    </location>
</feature>
<protein>
    <recommendedName>
        <fullName evidence="10">Mid2 domain-containing protein</fullName>
    </recommendedName>
</protein>
<organism evidence="8 9">
    <name type="scientific">Panaeolus cyanescens</name>
    <dbReference type="NCBI Taxonomy" id="181874"/>
    <lineage>
        <taxon>Eukaryota</taxon>
        <taxon>Fungi</taxon>
        <taxon>Dikarya</taxon>
        <taxon>Basidiomycota</taxon>
        <taxon>Agaricomycotina</taxon>
        <taxon>Agaricomycetes</taxon>
        <taxon>Agaricomycetidae</taxon>
        <taxon>Agaricales</taxon>
        <taxon>Agaricineae</taxon>
        <taxon>Galeropsidaceae</taxon>
        <taxon>Panaeolus</taxon>
    </lineage>
</organism>
<evidence type="ECO:0000256" key="6">
    <source>
        <dbReference type="SAM" id="Phobius"/>
    </source>
</evidence>
<gene>
    <name evidence="8" type="ORF">CVT24_007099</name>
</gene>
<dbReference type="STRING" id="181874.A0A409YNY8"/>
<evidence type="ECO:0008006" key="10">
    <source>
        <dbReference type="Google" id="ProtNLM"/>
    </source>
</evidence>
<feature type="compositionally biased region" description="Polar residues" evidence="5">
    <location>
        <begin position="304"/>
        <end position="313"/>
    </location>
</feature>
<evidence type="ECO:0000313" key="9">
    <source>
        <dbReference type="Proteomes" id="UP000284842"/>
    </source>
</evidence>
<feature type="transmembrane region" description="Helical" evidence="6">
    <location>
        <begin position="213"/>
        <end position="235"/>
    </location>
</feature>
<name>A0A409YNY8_9AGAR</name>
<evidence type="ECO:0000256" key="5">
    <source>
        <dbReference type="SAM" id="MobiDB-lite"/>
    </source>
</evidence>
<dbReference type="PANTHER" id="PTHR15549">
    <property type="entry name" value="PAIRED IMMUNOGLOBULIN-LIKE TYPE 2 RECEPTOR"/>
    <property type="match status" value="1"/>
</dbReference>
<feature type="compositionally biased region" description="Polar residues" evidence="5">
    <location>
        <begin position="386"/>
        <end position="399"/>
    </location>
</feature>
<dbReference type="GO" id="GO:0016020">
    <property type="term" value="C:membrane"/>
    <property type="evidence" value="ECO:0007669"/>
    <property type="project" value="UniProtKB-SubCell"/>
</dbReference>
<feature type="compositionally biased region" description="Low complexity" evidence="5">
    <location>
        <begin position="455"/>
        <end position="479"/>
    </location>
</feature>
<feature type="region of interest" description="Disordered" evidence="5">
    <location>
        <begin position="243"/>
        <end position="313"/>
    </location>
</feature>
<evidence type="ECO:0000256" key="1">
    <source>
        <dbReference type="ARBA" id="ARBA00004167"/>
    </source>
</evidence>
<comment type="caution">
    <text evidence="8">The sequence shown here is derived from an EMBL/GenBank/DDBJ whole genome shotgun (WGS) entry which is preliminary data.</text>
</comment>
<dbReference type="InParanoid" id="A0A409YNY8"/>
<feature type="compositionally biased region" description="Basic and acidic residues" evidence="5">
    <location>
        <begin position="243"/>
        <end position="252"/>
    </location>
</feature>
<keyword evidence="2 6" id="KW-0812">Transmembrane</keyword>
<dbReference type="AlphaFoldDB" id="A0A409YNY8"/>
<dbReference type="Gene3D" id="2.60.120.260">
    <property type="entry name" value="Galactose-binding domain-like"/>
    <property type="match status" value="1"/>
</dbReference>
<proteinExistence type="predicted"/>
<dbReference type="GO" id="GO:0071944">
    <property type="term" value="C:cell periphery"/>
    <property type="evidence" value="ECO:0007669"/>
    <property type="project" value="UniProtKB-ARBA"/>
</dbReference>
<dbReference type="PANTHER" id="PTHR15549:SF33">
    <property type="entry name" value="MEMBRANE PROTEIN WSC4, PUTATIVE (AFU_ORTHOLOGUE AFUA_5G09020)-RELATED"/>
    <property type="match status" value="1"/>
</dbReference>
<accession>A0A409YNY8</accession>
<comment type="subcellular location">
    <subcellularLocation>
        <location evidence="1">Membrane</location>
        <topology evidence="1">Single-pass membrane protein</topology>
    </subcellularLocation>
</comment>
<evidence type="ECO:0000256" key="4">
    <source>
        <dbReference type="ARBA" id="ARBA00023136"/>
    </source>
</evidence>
<reference evidence="8 9" key="1">
    <citation type="journal article" date="2018" name="Evol. Lett.">
        <title>Horizontal gene cluster transfer increased hallucinogenic mushroom diversity.</title>
        <authorList>
            <person name="Reynolds H.T."/>
            <person name="Vijayakumar V."/>
            <person name="Gluck-Thaler E."/>
            <person name="Korotkin H.B."/>
            <person name="Matheny P.B."/>
            <person name="Slot J.C."/>
        </authorList>
    </citation>
    <scope>NUCLEOTIDE SEQUENCE [LARGE SCALE GENOMIC DNA]</scope>
    <source>
        <strain evidence="8 9">2629</strain>
    </source>
</reference>
<dbReference type="EMBL" id="NHTK01000893">
    <property type="protein sequence ID" value="PPR04783.1"/>
    <property type="molecule type" value="Genomic_DNA"/>
</dbReference>
<feature type="signal peptide" evidence="7">
    <location>
        <begin position="1"/>
        <end position="28"/>
    </location>
</feature>
<evidence type="ECO:0000256" key="7">
    <source>
        <dbReference type="SAM" id="SignalP"/>
    </source>
</evidence>
<keyword evidence="3 6" id="KW-1133">Transmembrane helix</keyword>
<evidence type="ECO:0000256" key="3">
    <source>
        <dbReference type="ARBA" id="ARBA00022989"/>
    </source>
</evidence>